<comment type="subcellular location">
    <subcellularLocation>
        <location evidence="1 7">Cell membrane</location>
        <topology evidence="1 7">Multi-pass membrane protein</topology>
    </subcellularLocation>
</comment>
<dbReference type="Pfam" id="PF19300">
    <property type="entry name" value="BPD_transp_1_N"/>
    <property type="match status" value="1"/>
</dbReference>
<evidence type="ECO:0000256" key="5">
    <source>
        <dbReference type="ARBA" id="ARBA00022989"/>
    </source>
</evidence>
<keyword evidence="5 7" id="KW-1133">Transmembrane helix</keyword>
<keyword evidence="3" id="KW-1003">Cell membrane</keyword>
<organism evidence="9 10">
    <name type="scientific">Corynebacterium pseudodiphtheriticum</name>
    <dbReference type="NCBI Taxonomy" id="37637"/>
    <lineage>
        <taxon>Bacteria</taxon>
        <taxon>Bacillati</taxon>
        <taxon>Actinomycetota</taxon>
        <taxon>Actinomycetes</taxon>
        <taxon>Mycobacteriales</taxon>
        <taxon>Corynebacteriaceae</taxon>
        <taxon>Corynebacterium</taxon>
    </lineage>
</organism>
<feature type="transmembrane region" description="Helical" evidence="7">
    <location>
        <begin position="239"/>
        <end position="262"/>
    </location>
</feature>
<feature type="transmembrane region" description="Helical" evidence="7">
    <location>
        <begin position="177"/>
        <end position="196"/>
    </location>
</feature>
<dbReference type="PROSITE" id="PS50928">
    <property type="entry name" value="ABC_TM1"/>
    <property type="match status" value="1"/>
</dbReference>
<feature type="transmembrane region" description="Helical" evidence="7">
    <location>
        <begin position="99"/>
        <end position="122"/>
    </location>
</feature>
<dbReference type="InterPro" id="IPR000515">
    <property type="entry name" value="MetI-like"/>
</dbReference>
<evidence type="ECO:0000256" key="4">
    <source>
        <dbReference type="ARBA" id="ARBA00022692"/>
    </source>
</evidence>
<name>A0AAP4F5Z9_9CORY</name>
<feature type="transmembrane region" description="Helical" evidence="7">
    <location>
        <begin position="134"/>
        <end position="157"/>
    </location>
</feature>
<dbReference type="InterPro" id="IPR035906">
    <property type="entry name" value="MetI-like_sf"/>
</dbReference>
<comment type="similarity">
    <text evidence="7">Belongs to the binding-protein-dependent transport system permease family.</text>
</comment>
<dbReference type="GO" id="GO:0005886">
    <property type="term" value="C:plasma membrane"/>
    <property type="evidence" value="ECO:0007669"/>
    <property type="project" value="UniProtKB-SubCell"/>
</dbReference>
<reference evidence="9" key="1">
    <citation type="submission" date="2023-05" db="EMBL/GenBank/DDBJ databases">
        <title>Metabolic capabilities are highly conserved among human nasal-associated Corynebacterium species in pangenomic analyses.</title>
        <authorList>
            <person name="Tran T.H."/>
            <person name="Roberts A.Q."/>
            <person name="Escapa I.F."/>
            <person name="Gao W."/>
            <person name="Conlan S."/>
            <person name="Kong H."/>
            <person name="Segre J.A."/>
            <person name="Kelly M.S."/>
            <person name="Lemon K.P."/>
        </authorList>
    </citation>
    <scope>NUCLEOTIDE SEQUENCE</scope>
    <source>
        <strain evidence="9">KPL2773</strain>
    </source>
</reference>
<evidence type="ECO:0000256" key="3">
    <source>
        <dbReference type="ARBA" id="ARBA00022475"/>
    </source>
</evidence>
<dbReference type="RefSeq" id="WP_023019085.1">
    <property type="nucleotide sequence ID" value="NZ_CP051667.1"/>
</dbReference>
<dbReference type="CDD" id="cd06261">
    <property type="entry name" value="TM_PBP2"/>
    <property type="match status" value="1"/>
</dbReference>
<evidence type="ECO:0000256" key="2">
    <source>
        <dbReference type="ARBA" id="ARBA00022448"/>
    </source>
</evidence>
<evidence type="ECO:0000259" key="8">
    <source>
        <dbReference type="PROSITE" id="PS50928"/>
    </source>
</evidence>
<dbReference type="Proteomes" id="UP001224412">
    <property type="component" value="Unassembled WGS sequence"/>
</dbReference>
<gene>
    <name evidence="9" type="ORF">QPX42_03400</name>
</gene>
<sequence>MIRALARVFARFAVLLALASVLIFLLLRAAPGNPARVALGVSASDEDVAKLSAALGLDRPLLVQYLDWITGLLGGDFGTSLVSQENITPLVWDRAQVSLILVGLAMTLSLVIAVPVGTWLAYRHGKPDAAVLSGLVQLGIAVPSFLLAVVLVAIFAVHLGWLPAGGWLPPEYGFAGFLARLGLPVVALALVQAAILTRYVRSAVLEVIEQDYVRTARASGYTQLQALGRHGLRNATLPVLTVAGVQLATLVASAVVIERVFVLPGLSSMLLDAVNSRDLPTVQSLVMVLVFFTLAVTLCVDLAYRFIDPRLRRGKVVRAS</sequence>
<proteinExistence type="inferred from homology"/>
<evidence type="ECO:0000256" key="7">
    <source>
        <dbReference type="RuleBase" id="RU363032"/>
    </source>
</evidence>
<keyword evidence="4 7" id="KW-0812">Transmembrane</keyword>
<keyword evidence="2 7" id="KW-0813">Transport</keyword>
<evidence type="ECO:0000313" key="10">
    <source>
        <dbReference type="Proteomes" id="UP001224412"/>
    </source>
</evidence>
<keyword evidence="6 7" id="KW-0472">Membrane</keyword>
<protein>
    <submittedName>
        <fullName evidence="9">ABC transporter permease</fullName>
    </submittedName>
</protein>
<feature type="domain" description="ABC transmembrane type-1" evidence="8">
    <location>
        <begin position="95"/>
        <end position="300"/>
    </location>
</feature>
<dbReference type="PANTHER" id="PTHR43163">
    <property type="entry name" value="DIPEPTIDE TRANSPORT SYSTEM PERMEASE PROTEIN DPPB-RELATED"/>
    <property type="match status" value="1"/>
</dbReference>
<dbReference type="SUPFAM" id="SSF161098">
    <property type="entry name" value="MetI-like"/>
    <property type="match status" value="1"/>
</dbReference>
<evidence type="ECO:0000256" key="6">
    <source>
        <dbReference type="ARBA" id="ARBA00023136"/>
    </source>
</evidence>
<evidence type="ECO:0000313" key="9">
    <source>
        <dbReference type="EMBL" id="MDK4306598.1"/>
    </source>
</evidence>
<dbReference type="PANTHER" id="PTHR43163:SF6">
    <property type="entry name" value="DIPEPTIDE TRANSPORT SYSTEM PERMEASE PROTEIN DPPB-RELATED"/>
    <property type="match status" value="1"/>
</dbReference>
<dbReference type="InterPro" id="IPR045621">
    <property type="entry name" value="BPD_transp_1_N"/>
</dbReference>
<dbReference type="Pfam" id="PF00528">
    <property type="entry name" value="BPD_transp_1"/>
    <property type="match status" value="1"/>
</dbReference>
<dbReference type="Gene3D" id="1.10.3720.10">
    <property type="entry name" value="MetI-like"/>
    <property type="match status" value="1"/>
</dbReference>
<comment type="caution">
    <text evidence="9">The sequence shown here is derived from an EMBL/GenBank/DDBJ whole genome shotgun (WGS) entry which is preliminary data.</text>
</comment>
<dbReference type="AlphaFoldDB" id="A0AAP4F5Z9"/>
<feature type="transmembrane region" description="Helical" evidence="7">
    <location>
        <begin position="282"/>
        <end position="304"/>
    </location>
</feature>
<dbReference type="GO" id="GO:0071916">
    <property type="term" value="F:dipeptide transmembrane transporter activity"/>
    <property type="evidence" value="ECO:0007669"/>
    <property type="project" value="TreeGrafter"/>
</dbReference>
<evidence type="ECO:0000256" key="1">
    <source>
        <dbReference type="ARBA" id="ARBA00004651"/>
    </source>
</evidence>
<accession>A0AAP4F5Z9</accession>
<dbReference type="EMBL" id="JASNVH010000004">
    <property type="protein sequence ID" value="MDK4306598.1"/>
    <property type="molecule type" value="Genomic_DNA"/>
</dbReference>